<dbReference type="InterPro" id="IPR013894">
    <property type="entry name" value="RMI1_OB"/>
</dbReference>
<dbReference type="Pfam" id="PF08585">
    <property type="entry name" value="RMI1_N_C"/>
    <property type="match status" value="1"/>
</dbReference>
<reference evidence="3 4" key="1">
    <citation type="submission" date="2016-03" db="EMBL/GenBank/DDBJ databases">
        <authorList>
            <person name="Ploux O."/>
        </authorList>
    </citation>
    <scope>NUCLEOTIDE SEQUENCE [LARGE SCALE GENOMIC DNA]</scope>
    <source>
        <strain evidence="3 4">UAMH 11012</strain>
    </source>
</reference>
<sequence length="263" mass="28435">MTNQPPTLASLTTSLTTQNLPAPHQSFLRTILTPASQTKLLAVLTATAKHRLLASDITSADILALSTASLPPTLNNVRIVNTSIQNDTFVQILDILDLGRSKWDQIEALESERKGETTKGREVIRVLPQVENAEHDRGSTAATQVQAPTRTPHPTQSISRGPHKLLLQDFKGNKIWAFELKPVPKIGIGGGTGGGGGISIGCKIWLKKGCKVARGMVMLEPGSCMILGGKIEGLDKSWREGREQRLREEVERERADGARGGAE</sequence>
<name>A0A1L7WXV7_9HELO</name>
<dbReference type="OrthoDB" id="341511at2759"/>
<dbReference type="Gene3D" id="2.40.50.770">
    <property type="entry name" value="RecQ-mediated genome instability protein Rmi1, C-terminal domain"/>
    <property type="match status" value="1"/>
</dbReference>
<dbReference type="SMART" id="SM01161">
    <property type="entry name" value="DUF1767"/>
    <property type="match status" value="1"/>
</dbReference>
<feature type="region of interest" description="Disordered" evidence="1">
    <location>
        <begin position="134"/>
        <end position="160"/>
    </location>
</feature>
<dbReference type="STRING" id="576137.A0A1L7WXV7"/>
<evidence type="ECO:0000259" key="2">
    <source>
        <dbReference type="Pfam" id="PF08585"/>
    </source>
</evidence>
<accession>A0A1L7WXV7</accession>
<dbReference type="Proteomes" id="UP000184330">
    <property type="component" value="Unassembled WGS sequence"/>
</dbReference>
<evidence type="ECO:0000313" key="3">
    <source>
        <dbReference type="EMBL" id="CZR57603.1"/>
    </source>
</evidence>
<dbReference type="InterPro" id="IPR042470">
    <property type="entry name" value="RMI1_N_C_sf"/>
</dbReference>
<feature type="domain" description="RecQ mediated genome instability protein 1 OB-fold" evidence="2">
    <location>
        <begin position="71"/>
        <end position="242"/>
    </location>
</feature>
<keyword evidence="4" id="KW-1185">Reference proteome</keyword>
<proteinExistence type="predicted"/>
<feature type="region of interest" description="Disordered" evidence="1">
    <location>
        <begin position="237"/>
        <end position="263"/>
    </location>
</feature>
<gene>
    <name evidence="3" type="ORF">PAC_07492</name>
</gene>
<organism evidence="3 4">
    <name type="scientific">Phialocephala subalpina</name>
    <dbReference type="NCBI Taxonomy" id="576137"/>
    <lineage>
        <taxon>Eukaryota</taxon>
        <taxon>Fungi</taxon>
        <taxon>Dikarya</taxon>
        <taxon>Ascomycota</taxon>
        <taxon>Pezizomycotina</taxon>
        <taxon>Leotiomycetes</taxon>
        <taxon>Helotiales</taxon>
        <taxon>Mollisiaceae</taxon>
        <taxon>Phialocephala</taxon>
        <taxon>Phialocephala fortinii species complex</taxon>
    </lineage>
</organism>
<protein>
    <recommendedName>
        <fullName evidence="2">RecQ mediated genome instability protein 1 OB-fold domain-containing protein</fullName>
    </recommendedName>
</protein>
<dbReference type="EMBL" id="FJOG01000010">
    <property type="protein sequence ID" value="CZR57603.1"/>
    <property type="molecule type" value="Genomic_DNA"/>
</dbReference>
<feature type="compositionally biased region" description="Polar residues" evidence="1">
    <location>
        <begin position="140"/>
        <end position="159"/>
    </location>
</feature>
<dbReference type="AlphaFoldDB" id="A0A1L7WXV7"/>
<evidence type="ECO:0000313" key="4">
    <source>
        <dbReference type="Proteomes" id="UP000184330"/>
    </source>
</evidence>
<evidence type="ECO:0000256" key="1">
    <source>
        <dbReference type="SAM" id="MobiDB-lite"/>
    </source>
</evidence>